<dbReference type="EMBL" id="RWGY01000132">
    <property type="protein sequence ID" value="TVU03885.1"/>
    <property type="molecule type" value="Genomic_DNA"/>
</dbReference>
<reference evidence="2 3" key="1">
    <citation type="journal article" date="2019" name="Sci. Rep.">
        <title>A high-quality genome of Eragrostis curvula grass provides insights into Poaceae evolution and supports new strategies to enhance forage quality.</title>
        <authorList>
            <person name="Carballo J."/>
            <person name="Santos B.A.C.M."/>
            <person name="Zappacosta D."/>
            <person name="Garbus I."/>
            <person name="Selva J.P."/>
            <person name="Gallo C.A."/>
            <person name="Diaz A."/>
            <person name="Albertini E."/>
            <person name="Caccamo M."/>
            <person name="Echenique V."/>
        </authorList>
    </citation>
    <scope>NUCLEOTIDE SEQUENCE [LARGE SCALE GENOMIC DNA]</scope>
    <source>
        <strain evidence="3">cv. Victoria</strain>
        <tissue evidence="2">Leaf</tissue>
    </source>
</reference>
<gene>
    <name evidence="2" type="ORF">EJB05_50558</name>
</gene>
<organism evidence="2 3">
    <name type="scientific">Eragrostis curvula</name>
    <name type="common">weeping love grass</name>
    <dbReference type="NCBI Taxonomy" id="38414"/>
    <lineage>
        <taxon>Eukaryota</taxon>
        <taxon>Viridiplantae</taxon>
        <taxon>Streptophyta</taxon>
        <taxon>Embryophyta</taxon>
        <taxon>Tracheophyta</taxon>
        <taxon>Spermatophyta</taxon>
        <taxon>Magnoliopsida</taxon>
        <taxon>Liliopsida</taxon>
        <taxon>Poales</taxon>
        <taxon>Poaceae</taxon>
        <taxon>PACMAD clade</taxon>
        <taxon>Chloridoideae</taxon>
        <taxon>Eragrostideae</taxon>
        <taxon>Eragrostidinae</taxon>
        <taxon>Eragrostis</taxon>
    </lineage>
</organism>
<name>A0A5J9SY06_9POAL</name>
<protein>
    <recommendedName>
        <fullName evidence="1">DUF7771 domain-containing protein</fullName>
    </recommendedName>
</protein>
<accession>A0A5J9SY06</accession>
<dbReference type="AlphaFoldDB" id="A0A5J9SY06"/>
<sequence>MAKASSQTFSTANCQVRGAVLILTTAIAAAFLATVATATDYKIVVESRLSTDMNIYCEGDMMDSILGPGDTEERAYSGPGNPAVTCKWWSAGNIMDGVVVWDERWPEAPSCRKDGGDGQCRIVFEGSRREVVLVTRKGRRVLGDLAIKECSKNLWGYGGWVPFGLGCTYPKHDHEYYGTIGWTTM</sequence>
<proteinExistence type="predicted"/>
<feature type="domain" description="DUF7771" evidence="1">
    <location>
        <begin position="84"/>
        <end position="180"/>
    </location>
</feature>
<keyword evidence="3" id="KW-1185">Reference proteome</keyword>
<feature type="non-terminal residue" evidence="2">
    <location>
        <position position="1"/>
    </location>
</feature>
<dbReference type="Proteomes" id="UP000324897">
    <property type="component" value="Unassembled WGS sequence"/>
</dbReference>
<dbReference type="PANTHER" id="PTHR36487">
    <property type="entry name" value="OS09G0296500 PROTEIN-RELATED"/>
    <property type="match status" value="1"/>
</dbReference>
<dbReference type="PANTHER" id="PTHR36487:SF2">
    <property type="entry name" value="B1159F04.1 PROTEIN"/>
    <property type="match status" value="1"/>
</dbReference>
<comment type="caution">
    <text evidence="2">The sequence shown here is derived from an EMBL/GenBank/DDBJ whole genome shotgun (WGS) entry which is preliminary data.</text>
</comment>
<dbReference type="Gramene" id="TVU03885">
    <property type="protein sequence ID" value="TVU03885"/>
    <property type="gene ID" value="EJB05_50558"/>
</dbReference>
<evidence type="ECO:0000313" key="2">
    <source>
        <dbReference type="EMBL" id="TVU03885.1"/>
    </source>
</evidence>
<dbReference type="Pfam" id="PF24974">
    <property type="entry name" value="DUF7771"/>
    <property type="match status" value="1"/>
</dbReference>
<evidence type="ECO:0000313" key="3">
    <source>
        <dbReference type="Proteomes" id="UP000324897"/>
    </source>
</evidence>
<evidence type="ECO:0000259" key="1">
    <source>
        <dbReference type="Pfam" id="PF24974"/>
    </source>
</evidence>
<dbReference type="InterPro" id="IPR056673">
    <property type="entry name" value="DUF7771"/>
</dbReference>
<dbReference type="OrthoDB" id="683378at2759"/>